<evidence type="ECO:0000313" key="3">
    <source>
        <dbReference type="Proteomes" id="UP000510621"/>
    </source>
</evidence>
<dbReference type="KEGG" id="this:HZT40_19245"/>
<feature type="region of interest" description="Disordered" evidence="1">
    <location>
        <begin position="1"/>
        <end position="62"/>
    </location>
</feature>
<evidence type="ECO:0000313" key="2">
    <source>
        <dbReference type="EMBL" id="QLQ33382.1"/>
    </source>
</evidence>
<evidence type="ECO:0000256" key="1">
    <source>
        <dbReference type="SAM" id="MobiDB-lite"/>
    </source>
</evidence>
<organism evidence="2 3">
    <name type="scientific">Candidatus Thiothrix singaporensis</name>
    <dbReference type="NCBI Taxonomy" id="2799669"/>
    <lineage>
        <taxon>Bacteria</taxon>
        <taxon>Pseudomonadati</taxon>
        <taxon>Pseudomonadota</taxon>
        <taxon>Gammaproteobacteria</taxon>
        <taxon>Thiotrichales</taxon>
        <taxon>Thiotrichaceae</taxon>
        <taxon>Thiothrix</taxon>
    </lineage>
</organism>
<gene>
    <name evidence="2" type="ORF">HZT40_19245</name>
</gene>
<reference evidence="2" key="1">
    <citation type="submission" date="2020-06" db="EMBL/GenBank/DDBJ databases">
        <title>Analysis procedures for assessing recovery of high quality, complete, closed genomes from Nanopore long read metagenome sequencing.</title>
        <authorList>
            <person name="Bessarab I."/>
            <person name="Arumugam K."/>
            <person name="Haryono M."/>
            <person name="Liu X."/>
            <person name="Roy S."/>
            <person name="Zuniga-Montanez R.E."/>
            <person name="Qiu G."/>
            <person name="Drautz-Moses D.I."/>
            <person name="Law Y.Y."/>
            <person name="Wuertz S."/>
            <person name="Lauro F.M."/>
            <person name="Huson D.H."/>
            <person name="Williams R.B."/>
        </authorList>
    </citation>
    <scope>NUCLEOTIDE SEQUENCE [LARGE SCALE GENOMIC DNA]</scope>
    <source>
        <strain evidence="2">SSD2</strain>
    </source>
</reference>
<name>A0A7L6AWK9_9GAMM</name>
<accession>A0A7L6AWK9</accession>
<dbReference type="Proteomes" id="UP000510621">
    <property type="component" value="Chromosome"/>
</dbReference>
<keyword evidence="3" id="KW-1185">Reference proteome</keyword>
<dbReference type="AlphaFoldDB" id="A0A7L6AWK9"/>
<protein>
    <submittedName>
        <fullName evidence="2">Uncharacterized protein</fullName>
    </submittedName>
</protein>
<dbReference type="EMBL" id="CP059265">
    <property type="protein sequence ID" value="QLQ33382.1"/>
    <property type="molecule type" value="Genomic_DNA"/>
</dbReference>
<proteinExistence type="predicted"/>
<sequence length="62" mass="6508">MNSMTDLSEGIQEDLPLVAEDSGEAVAAPSSEQVNRNSPEKLVQGELVETPDPAAEQLNAGK</sequence>